<evidence type="ECO:0000313" key="3">
    <source>
        <dbReference type="EMBL" id="KPM32404.1"/>
    </source>
</evidence>
<keyword evidence="4" id="KW-1185">Reference proteome</keyword>
<dbReference type="Proteomes" id="UP000050280">
    <property type="component" value="Unassembled WGS sequence"/>
</dbReference>
<reference evidence="3 4" key="1">
    <citation type="submission" date="2015-09" db="EMBL/GenBank/DDBJ databases">
        <title>Genome sequence of the marine flavobacterium Croceitalea dokdonensis DOKDO 023 that contains proton- and sodium-pumping rhodopsins.</title>
        <authorList>
            <person name="Kwon S.-K."/>
            <person name="Lee H.K."/>
            <person name="Kwak M.-J."/>
            <person name="Kim J.F."/>
        </authorList>
    </citation>
    <scope>NUCLEOTIDE SEQUENCE [LARGE SCALE GENOMIC DNA]</scope>
    <source>
        <strain evidence="3 4">DOKDO 023</strain>
    </source>
</reference>
<proteinExistence type="predicted"/>
<keyword evidence="2" id="KW-0732">Signal</keyword>
<dbReference type="OrthoDB" id="1431070at2"/>
<feature type="transmembrane region" description="Helical" evidence="1">
    <location>
        <begin position="96"/>
        <end position="113"/>
    </location>
</feature>
<evidence type="ECO:0008006" key="5">
    <source>
        <dbReference type="Google" id="ProtNLM"/>
    </source>
</evidence>
<keyword evidence="1" id="KW-0472">Membrane</keyword>
<dbReference type="STRING" id="1300341.I595_820"/>
<keyword evidence="1" id="KW-1133">Transmembrane helix</keyword>
<dbReference type="EMBL" id="LDJX01000002">
    <property type="protein sequence ID" value="KPM32404.1"/>
    <property type="molecule type" value="Genomic_DNA"/>
</dbReference>
<comment type="caution">
    <text evidence="3">The sequence shown here is derived from an EMBL/GenBank/DDBJ whole genome shotgun (WGS) entry which is preliminary data.</text>
</comment>
<evidence type="ECO:0000313" key="4">
    <source>
        <dbReference type="Proteomes" id="UP000050280"/>
    </source>
</evidence>
<dbReference type="AlphaFoldDB" id="A0A0N8H452"/>
<keyword evidence="1" id="KW-0812">Transmembrane</keyword>
<name>A0A0N8H452_9FLAO</name>
<dbReference type="RefSeq" id="WP_054558081.1">
    <property type="nucleotide sequence ID" value="NZ_LDJX01000002.1"/>
</dbReference>
<evidence type="ECO:0000256" key="1">
    <source>
        <dbReference type="SAM" id="Phobius"/>
    </source>
</evidence>
<feature type="signal peptide" evidence="2">
    <location>
        <begin position="1"/>
        <end position="19"/>
    </location>
</feature>
<sequence>MKCTLTISLFFVLTFHSFAQELSVFSGFWAPEYYQDDVKISKQEAKSLLLSYQPSEQFWKKKITNETLFYVSTVAQLGFTIWTINELSNDGNNGNAAAPAGLLGTLVLSAIFLNNTGKNAKKAILTYNAQFDNRTTTFRLVPVGNTNGLGLALKF</sequence>
<accession>A0A0N8H452</accession>
<gene>
    <name evidence="3" type="ORF">I595_820</name>
</gene>
<protein>
    <recommendedName>
        <fullName evidence="5">DUF5683 domain-containing protein</fullName>
    </recommendedName>
</protein>
<feature type="chain" id="PRO_5006026117" description="DUF5683 domain-containing protein" evidence="2">
    <location>
        <begin position="20"/>
        <end position="155"/>
    </location>
</feature>
<organism evidence="3 4">
    <name type="scientific">Croceitalea dokdonensis DOKDO 023</name>
    <dbReference type="NCBI Taxonomy" id="1300341"/>
    <lineage>
        <taxon>Bacteria</taxon>
        <taxon>Pseudomonadati</taxon>
        <taxon>Bacteroidota</taxon>
        <taxon>Flavobacteriia</taxon>
        <taxon>Flavobacteriales</taxon>
        <taxon>Flavobacteriaceae</taxon>
        <taxon>Croceitalea</taxon>
    </lineage>
</organism>
<evidence type="ECO:0000256" key="2">
    <source>
        <dbReference type="SAM" id="SignalP"/>
    </source>
</evidence>